<dbReference type="InterPro" id="IPR001345">
    <property type="entry name" value="PG/BPGM_mutase_AS"/>
</dbReference>
<reference evidence="3 4" key="1">
    <citation type="submission" date="2019-02" db="EMBL/GenBank/DDBJ databases">
        <title>Pedobacter sp. RP-1-13 sp. nov., isolated from Arctic soil.</title>
        <authorList>
            <person name="Dahal R.H."/>
        </authorList>
    </citation>
    <scope>NUCLEOTIDE SEQUENCE [LARGE SCALE GENOMIC DNA]</scope>
    <source>
        <strain evidence="3 4">RP-1-13</strain>
    </source>
</reference>
<keyword evidence="4" id="KW-1185">Reference proteome</keyword>
<dbReference type="PANTHER" id="PTHR48100">
    <property type="entry name" value="BROAD-SPECIFICITY PHOSPHATASE YOR283W-RELATED"/>
    <property type="match status" value="1"/>
</dbReference>
<dbReference type="OrthoDB" id="9782128at2"/>
<dbReference type="InterPro" id="IPR029033">
    <property type="entry name" value="His_PPase_superfam"/>
</dbReference>
<dbReference type="SMART" id="SM00855">
    <property type="entry name" value="PGAM"/>
    <property type="match status" value="1"/>
</dbReference>
<dbReference type="Pfam" id="PF00300">
    <property type="entry name" value="His_Phos_1"/>
    <property type="match status" value="1"/>
</dbReference>
<dbReference type="Proteomes" id="UP000292884">
    <property type="component" value="Unassembled WGS sequence"/>
</dbReference>
<dbReference type="GO" id="GO:0005737">
    <property type="term" value="C:cytoplasm"/>
    <property type="evidence" value="ECO:0007669"/>
    <property type="project" value="TreeGrafter"/>
</dbReference>
<feature type="active site" description="Tele-phosphohistidine intermediate" evidence="1">
    <location>
        <position position="9"/>
    </location>
</feature>
<protein>
    <submittedName>
        <fullName evidence="3">Histidine phosphatase family protein</fullName>
    </submittedName>
</protein>
<feature type="binding site" evidence="2">
    <location>
        <position position="91"/>
    </location>
    <ligand>
        <name>substrate</name>
    </ligand>
</feature>
<feature type="binding site" evidence="2">
    <location>
        <position position="59"/>
    </location>
    <ligand>
        <name>substrate</name>
    </ligand>
</feature>
<evidence type="ECO:0000313" key="3">
    <source>
        <dbReference type="EMBL" id="TCC87330.1"/>
    </source>
</evidence>
<dbReference type="PROSITE" id="PS00175">
    <property type="entry name" value="PG_MUTASE"/>
    <property type="match status" value="1"/>
</dbReference>
<comment type="caution">
    <text evidence="3">The sequence shown here is derived from an EMBL/GenBank/DDBJ whole genome shotgun (WGS) entry which is preliminary data.</text>
</comment>
<dbReference type="GO" id="GO:0016791">
    <property type="term" value="F:phosphatase activity"/>
    <property type="evidence" value="ECO:0007669"/>
    <property type="project" value="TreeGrafter"/>
</dbReference>
<organism evidence="3 4">
    <name type="scientific">Pedobacter frigiditerrae</name>
    <dbReference type="NCBI Taxonomy" id="2530452"/>
    <lineage>
        <taxon>Bacteria</taxon>
        <taxon>Pseudomonadati</taxon>
        <taxon>Bacteroidota</taxon>
        <taxon>Sphingobacteriia</taxon>
        <taxon>Sphingobacteriales</taxon>
        <taxon>Sphingobacteriaceae</taxon>
        <taxon>Pedobacter</taxon>
    </lineage>
</organism>
<dbReference type="Gene3D" id="3.40.50.1240">
    <property type="entry name" value="Phosphoglycerate mutase-like"/>
    <property type="match status" value="1"/>
</dbReference>
<proteinExistence type="predicted"/>
<evidence type="ECO:0000256" key="1">
    <source>
        <dbReference type="PIRSR" id="PIRSR613078-1"/>
    </source>
</evidence>
<dbReference type="AlphaFoldDB" id="A0A4R0ML08"/>
<evidence type="ECO:0000313" key="4">
    <source>
        <dbReference type="Proteomes" id="UP000292884"/>
    </source>
</evidence>
<dbReference type="PANTHER" id="PTHR48100:SF59">
    <property type="entry name" value="ADENOSYLCOBALAMIN_ALPHA-RIBAZOLE PHOSPHATASE"/>
    <property type="match status" value="1"/>
</dbReference>
<gene>
    <name evidence="3" type="ORF">EZ428_21770</name>
</gene>
<dbReference type="EMBL" id="SJSK01000007">
    <property type="protein sequence ID" value="TCC87330.1"/>
    <property type="molecule type" value="Genomic_DNA"/>
</dbReference>
<dbReference type="InterPro" id="IPR013078">
    <property type="entry name" value="His_Pase_superF_clade-1"/>
</dbReference>
<dbReference type="RefSeq" id="WP_131555445.1">
    <property type="nucleotide sequence ID" value="NZ_SJSK01000007.1"/>
</dbReference>
<dbReference type="SUPFAM" id="SSF53254">
    <property type="entry name" value="Phosphoglycerate mutase-like"/>
    <property type="match status" value="1"/>
</dbReference>
<evidence type="ECO:0000256" key="2">
    <source>
        <dbReference type="PIRSR" id="PIRSR613078-2"/>
    </source>
</evidence>
<dbReference type="InterPro" id="IPR050275">
    <property type="entry name" value="PGM_Phosphatase"/>
</dbReference>
<feature type="binding site" evidence="2">
    <location>
        <begin position="8"/>
        <end position="15"/>
    </location>
    <ligand>
        <name>substrate</name>
    </ligand>
</feature>
<dbReference type="CDD" id="cd07067">
    <property type="entry name" value="HP_PGM_like"/>
    <property type="match status" value="1"/>
</dbReference>
<name>A0A4R0ML08_9SPHI</name>
<feature type="active site" description="Proton donor/acceptor" evidence="1">
    <location>
        <position position="80"/>
    </location>
</feature>
<sequence>MLNVYLLRHGETQYNADGNRYCGRTDIDLTKKGLDQANQVYTLLKDKDFDAVYSSPLKRAKRTAEIATGSNVVTDDRLIEIDFGKWEGKTKEEFTAEDPICWEKWMDNPALATAGENGENGQAIIDRVNSFFEEMMVKHKNGTIVVVAHNGLNRFYMTHKLGMPLTNYRRIVQENSSITIFDLDDEGVFTLHKLNGR</sequence>
<accession>A0A4R0ML08</accession>